<feature type="domain" description="Cyclic nucleotide-binding" evidence="2">
    <location>
        <begin position="22"/>
        <end position="116"/>
    </location>
</feature>
<dbReference type="SUPFAM" id="SSF46785">
    <property type="entry name" value="Winged helix' DNA-binding domain"/>
    <property type="match status" value="1"/>
</dbReference>
<gene>
    <name evidence="3" type="ORF">HPK16_03985</name>
</gene>
<dbReference type="InterPro" id="IPR018490">
    <property type="entry name" value="cNMP-bd_dom_sf"/>
</dbReference>
<protein>
    <submittedName>
        <fullName evidence="3">Crp/Fnr family transcriptional regulator</fullName>
    </submittedName>
</protein>
<dbReference type="EMBL" id="JABJVM010000003">
    <property type="protein sequence ID" value="MBA3925496.1"/>
    <property type="molecule type" value="Genomic_DNA"/>
</dbReference>
<dbReference type="Pfam" id="PF00027">
    <property type="entry name" value="cNMP_binding"/>
    <property type="match status" value="1"/>
</dbReference>
<keyword evidence="1" id="KW-0010">Activator</keyword>
<keyword evidence="4" id="KW-1185">Reference proteome</keyword>
<organism evidence="3 4">
    <name type="scientific">Listeria rustica</name>
    <dbReference type="NCBI Taxonomy" id="2713503"/>
    <lineage>
        <taxon>Bacteria</taxon>
        <taxon>Bacillati</taxon>
        <taxon>Bacillota</taxon>
        <taxon>Bacilli</taxon>
        <taxon>Bacillales</taxon>
        <taxon>Listeriaceae</taxon>
        <taxon>Listeria</taxon>
    </lineage>
</organism>
<sequence>MQEMLVELYSHRVIRQRFNYDNFLDTLLENRVPYTKKMIPKQTILIKEREADSLVYFIESGIVSLERDEQVISFLGDKQIAGLSNTFIIEESLYTFRALERCSVYAFARDAVVELLLSMQEGWIYLYMNHMNHDGFLIEQCLMMREPSEIRLKGCLTELLGRYAVSDGKNQMLAKCFTKKVISNYANVSTKTMTQIWKSWSDQGYIDGAANQFIFYSLDFLKE</sequence>
<dbReference type="InterPro" id="IPR000595">
    <property type="entry name" value="cNMP-bd_dom"/>
</dbReference>
<accession>A0A7W1T4R7</accession>
<evidence type="ECO:0000256" key="1">
    <source>
        <dbReference type="ARBA" id="ARBA00023159"/>
    </source>
</evidence>
<dbReference type="SUPFAM" id="SSF51206">
    <property type="entry name" value="cAMP-binding domain-like"/>
    <property type="match status" value="1"/>
</dbReference>
<evidence type="ECO:0000313" key="4">
    <source>
        <dbReference type="Proteomes" id="UP000548787"/>
    </source>
</evidence>
<dbReference type="InterPro" id="IPR014710">
    <property type="entry name" value="RmlC-like_jellyroll"/>
</dbReference>
<dbReference type="RefSeq" id="WP_181675723.1">
    <property type="nucleotide sequence ID" value="NZ_JABJVM010000003.1"/>
</dbReference>
<evidence type="ECO:0000259" key="2">
    <source>
        <dbReference type="PROSITE" id="PS50042"/>
    </source>
</evidence>
<reference evidence="3 4" key="1">
    <citation type="submission" date="2020-05" db="EMBL/GenBank/DDBJ databases">
        <authorList>
            <person name="Carlin C.R."/>
        </authorList>
    </citation>
    <scope>NUCLEOTIDE SEQUENCE [LARGE SCALE GENOMIC DNA]</scope>
    <source>
        <strain evidence="3 4">FSL W9-0585</strain>
    </source>
</reference>
<evidence type="ECO:0000313" key="3">
    <source>
        <dbReference type="EMBL" id="MBA3925496.1"/>
    </source>
</evidence>
<comment type="caution">
    <text evidence="3">The sequence shown here is derived from an EMBL/GenBank/DDBJ whole genome shotgun (WGS) entry which is preliminary data.</text>
</comment>
<dbReference type="Proteomes" id="UP000548787">
    <property type="component" value="Unassembled WGS sequence"/>
</dbReference>
<dbReference type="InterPro" id="IPR036390">
    <property type="entry name" value="WH_DNA-bd_sf"/>
</dbReference>
<dbReference type="PROSITE" id="PS50042">
    <property type="entry name" value="CNMP_BINDING_3"/>
    <property type="match status" value="1"/>
</dbReference>
<dbReference type="AlphaFoldDB" id="A0A7W1T4R7"/>
<dbReference type="Gene3D" id="2.60.120.10">
    <property type="entry name" value="Jelly Rolls"/>
    <property type="match status" value="1"/>
</dbReference>
<name>A0A7W1T4R7_9LIST</name>
<proteinExistence type="predicted"/>
<dbReference type="CDD" id="cd00038">
    <property type="entry name" value="CAP_ED"/>
    <property type="match status" value="1"/>
</dbReference>
<reference evidence="3 4" key="2">
    <citation type="submission" date="2020-08" db="EMBL/GenBank/DDBJ databases">
        <title>Listeria ohnekaius sp. nov. and Listeria portnoyii sp. nov. isolated from non-agricultural and natural environments.</title>
        <authorList>
            <person name="Weller D."/>
            <person name="Belias A.M."/>
            <person name="Liao J."/>
            <person name="Guo S."/>
            <person name="Orsi R.H."/>
            <person name="Wiedmann M."/>
        </authorList>
    </citation>
    <scope>NUCLEOTIDE SEQUENCE [LARGE SCALE GENOMIC DNA]</scope>
    <source>
        <strain evidence="3 4">FSL W9-0585</strain>
    </source>
</reference>